<name>E3MYC2_CAERE</name>
<reference evidence="2" key="1">
    <citation type="submission" date="2007-07" db="EMBL/GenBank/DDBJ databases">
        <title>PCAP assembly of the Caenorhabditis remanei genome.</title>
        <authorList>
            <consortium name="The Caenorhabditis remanei Sequencing Consortium"/>
            <person name="Wilson R.K."/>
        </authorList>
    </citation>
    <scope>NUCLEOTIDE SEQUENCE [LARGE SCALE GENOMIC DNA]</scope>
    <source>
        <strain evidence="2">PB4641</strain>
    </source>
</reference>
<dbReference type="EMBL" id="DS268495">
    <property type="protein sequence ID" value="EFP11954.1"/>
    <property type="molecule type" value="Genomic_DNA"/>
</dbReference>
<dbReference type="HOGENOM" id="CLU_376099_0_0_1"/>
<evidence type="ECO:0000313" key="3">
    <source>
        <dbReference type="Proteomes" id="UP000008281"/>
    </source>
</evidence>
<organism evidence="3">
    <name type="scientific">Caenorhabditis remanei</name>
    <name type="common">Caenorhabditis vulgaris</name>
    <dbReference type="NCBI Taxonomy" id="31234"/>
    <lineage>
        <taxon>Eukaryota</taxon>
        <taxon>Metazoa</taxon>
        <taxon>Ecdysozoa</taxon>
        <taxon>Nematoda</taxon>
        <taxon>Chromadorea</taxon>
        <taxon>Rhabditida</taxon>
        <taxon>Rhabditina</taxon>
        <taxon>Rhabditomorpha</taxon>
        <taxon>Rhabditoidea</taxon>
        <taxon>Rhabditidae</taxon>
        <taxon>Peloderinae</taxon>
        <taxon>Caenorhabditis</taxon>
    </lineage>
</organism>
<feature type="compositionally biased region" description="Basic and acidic residues" evidence="1">
    <location>
        <begin position="593"/>
        <end position="607"/>
    </location>
</feature>
<gene>
    <name evidence="2" type="ORF">CRE_31388</name>
</gene>
<dbReference type="AlphaFoldDB" id="E3MYC2"/>
<dbReference type="eggNOG" id="ENOG502TK2F">
    <property type="taxonomic scope" value="Eukaryota"/>
</dbReference>
<feature type="compositionally biased region" description="Polar residues" evidence="1">
    <location>
        <begin position="572"/>
        <end position="581"/>
    </location>
</feature>
<sequence length="738" mass="85881">MSDDDEEVIVPAAPVTVDEMRAVENQVRAVMQFIPIKEKHVLFDRDEPVQHRVRINGTVSRTAVAEETLYRLSEMTILRGEDLRFSVVQEGSTDTLEWILHADITHKSKLDQSGNVVETKQTTVLPGAKLDRLGILIQFYTEKSTCQFQKLTIKGYPQIWPAGQRLNVRHLAMELPHNENFNTVLFNVFRSIRRASLEEVSLNVSAAVFVHIGKDKLLKRPALHLTLDKFHIQAIRDIQTKWCSLSVSSKLLPKEDWKELLEYYLTKKQAGWFLQIELDVHPYLSLHQLGTEFNWELRRFKDKKPLPKRFNLEIMNKIIAHLPIPQRAMLKNDLFWEADIPSLYDYIRVDFMKLELHLEEEIVKVDSELEAYHKLETLFKHPETSTKYMIIYGYSEHFLDLPNKINVRNLMLIYFDPYPKEFFGKFNELGIRTIGFNSRDSMKNAQDFLVHIEKVNDFSFLMPQIKPLNQGGETQEEQIEEDNEIEENSEDRSEDNPEIVDFTSEHDDKYIGEEHNEEEQLEETPKIADCICDNCVKQTAIDEPQENPEGYYEANTETYAPTFAHDLDRSRSPTPVYTRSGSPWLEELQSDEPSAKRSRLERSDTQPRYRYKGSKSQSPQRSGSMEIVENSQKVPVPTLKPAIPELFEVDLLDLELPASIPRFLEEPPVFTQPELLEDNLGTLALELPTSIPRFIEEPLPVCVPRYQFVFHNHQGSPNTEECFSPIYSNKPEEEYWEH</sequence>
<feature type="compositionally biased region" description="Polar residues" evidence="1">
    <location>
        <begin position="614"/>
        <end position="628"/>
    </location>
</feature>
<evidence type="ECO:0000313" key="2">
    <source>
        <dbReference type="EMBL" id="EFP11954.1"/>
    </source>
</evidence>
<evidence type="ECO:0000256" key="1">
    <source>
        <dbReference type="SAM" id="MobiDB-lite"/>
    </source>
</evidence>
<dbReference type="InParanoid" id="E3MYC2"/>
<accession>E3MYC2</accession>
<dbReference type="Proteomes" id="UP000008281">
    <property type="component" value="Unassembled WGS sequence"/>
</dbReference>
<proteinExistence type="predicted"/>
<feature type="region of interest" description="Disordered" evidence="1">
    <location>
        <begin position="564"/>
        <end position="628"/>
    </location>
</feature>
<dbReference type="OMA" id="YEANTET"/>
<feature type="region of interest" description="Disordered" evidence="1">
    <location>
        <begin position="468"/>
        <end position="499"/>
    </location>
</feature>
<feature type="compositionally biased region" description="Acidic residues" evidence="1">
    <location>
        <begin position="474"/>
        <end position="489"/>
    </location>
</feature>
<keyword evidence="3" id="KW-1185">Reference proteome</keyword>
<protein>
    <submittedName>
        <fullName evidence="2">Uncharacterized protein</fullName>
    </submittedName>
</protein>